<dbReference type="PANTHER" id="PTHR45138:SF9">
    <property type="entry name" value="DIGUANYLATE CYCLASE DGCM-RELATED"/>
    <property type="match status" value="1"/>
</dbReference>
<dbReference type="InterPro" id="IPR000160">
    <property type="entry name" value="GGDEF_dom"/>
</dbReference>
<dbReference type="EC" id="2.7.7.65" evidence="2"/>
<evidence type="ECO:0000256" key="3">
    <source>
        <dbReference type="ARBA" id="ARBA00034247"/>
    </source>
</evidence>
<reference evidence="5 6" key="1">
    <citation type="submission" date="2020-08" db="EMBL/GenBank/DDBJ databases">
        <title>Genomic Encyclopedia of Type Strains, Phase IV (KMG-IV): sequencing the most valuable type-strain genomes for metagenomic binning, comparative biology and taxonomic classification.</title>
        <authorList>
            <person name="Goeker M."/>
        </authorList>
    </citation>
    <scope>NUCLEOTIDE SEQUENCE [LARGE SCALE GENOMIC DNA]</scope>
    <source>
        <strain evidence="5 6">DSM 22359</strain>
    </source>
</reference>
<dbReference type="NCBIfam" id="TIGR00254">
    <property type="entry name" value="GGDEF"/>
    <property type="match status" value="1"/>
</dbReference>
<evidence type="ECO:0000313" key="6">
    <source>
        <dbReference type="Proteomes" id="UP000591735"/>
    </source>
</evidence>
<dbReference type="GO" id="GO:0043709">
    <property type="term" value="P:cell adhesion involved in single-species biofilm formation"/>
    <property type="evidence" value="ECO:0007669"/>
    <property type="project" value="TreeGrafter"/>
</dbReference>
<dbReference type="EMBL" id="JACHFE010000003">
    <property type="protein sequence ID" value="MBB5321005.1"/>
    <property type="molecule type" value="Genomic_DNA"/>
</dbReference>
<comment type="caution">
    <text evidence="5">The sequence shown here is derived from an EMBL/GenBank/DDBJ whole genome shotgun (WGS) entry which is preliminary data.</text>
</comment>
<dbReference type="PANTHER" id="PTHR45138">
    <property type="entry name" value="REGULATORY COMPONENTS OF SENSORY TRANSDUCTION SYSTEM"/>
    <property type="match status" value="1"/>
</dbReference>
<comment type="catalytic activity">
    <reaction evidence="3">
        <text>2 GTP = 3',3'-c-di-GMP + 2 diphosphate</text>
        <dbReference type="Rhea" id="RHEA:24898"/>
        <dbReference type="ChEBI" id="CHEBI:33019"/>
        <dbReference type="ChEBI" id="CHEBI:37565"/>
        <dbReference type="ChEBI" id="CHEBI:58805"/>
        <dbReference type="EC" id="2.7.7.65"/>
    </reaction>
</comment>
<dbReference type="SMART" id="SM00267">
    <property type="entry name" value="GGDEF"/>
    <property type="match status" value="1"/>
</dbReference>
<dbReference type="InterPro" id="IPR043128">
    <property type="entry name" value="Rev_trsase/Diguanyl_cyclase"/>
</dbReference>
<protein>
    <recommendedName>
        <fullName evidence="2">diguanylate cyclase</fullName>
        <ecNumber evidence="2">2.7.7.65</ecNumber>
    </recommendedName>
</protein>
<dbReference type="FunFam" id="3.30.70.270:FF:000001">
    <property type="entry name" value="Diguanylate cyclase domain protein"/>
    <property type="match status" value="1"/>
</dbReference>
<accession>A0A840UF29</accession>
<dbReference type="Pfam" id="PF00990">
    <property type="entry name" value="GGDEF"/>
    <property type="match status" value="1"/>
</dbReference>
<dbReference type="GO" id="GO:0052621">
    <property type="term" value="F:diguanylate cyclase activity"/>
    <property type="evidence" value="ECO:0007669"/>
    <property type="project" value="UniProtKB-EC"/>
</dbReference>
<name>A0A840UF29_9GAMM</name>
<dbReference type="InterPro" id="IPR029787">
    <property type="entry name" value="Nucleotide_cyclase"/>
</dbReference>
<dbReference type="RefSeq" id="WP_183701480.1">
    <property type="nucleotide sequence ID" value="NZ_JACHFE010000003.1"/>
</dbReference>
<dbReference type="SUPFAM" id="SSF55073">
    <property type="entry name" value="Nucleotide cyclase"/>
    <property type="match status" value="1"/>
</dbReference>
<evidence type="ECO:0000256" key="2">
    <source>
        <dbReference type="ARBA" id="ARBA00012528"/>
    </source>
</evidence>
<dbReference type="InterPro" id="IPR035965">
    <property type="entry name" value="PAS-like_dom_sf"/>
</dbReference>
<organism evidence="5 6">
    <name type="scientific">Marinobacter oulmenensis</name>
    <dbReference type="NCBI Taxonomy" id="643747"/>
    <lineage>
        <taxon>Bacteria</taxon>
        <taxon>Pseudomonadati</taxon>
        <taxon>Pseudomonadota</taxon>
        <taxon>Gammaproteobacteria</taxon>
        <taxon>Pseudomonadales</taxon>
        <taxon>Marinobacteraceae</taxon>
        <taxon>Marinobacter</taxon>
    </lineage>
</organism>
<evidence type="ECO:0000259" key="4">
    <source>
        <dbReference type="PROSITE" id="PS50887"/>
    </source>
</evidence>
<dbReference type="GO" id="GO:1902201">
    <property type="term" value="P:negative regulation of bacterial-type flagellum-dependent cell motility"/>
    <property type="evidence" value="ECO:0007669"/>
    <property type="project" value="TreeGrafter"/>
</dbReference>
<gene>
    <name evidence="5" type="ORF">HNR38_001491</name>
</gene>
<feature type="domain" description="GGDEF" evidence="4">
    <location>
        <begin position="180"/>
        <end position="313"/>
    </location>
</feature>
<dbReference type="GO" id="GO:0005886">
    <property type="term" value="C:plasma membrane"/>
    <property type="evidence" value="ECO:0007669"/>
    <property type="project" value="TreeGrafter"/>
</dbReference>
<dbReference type="SUPFAM" id="SSF55785">
    <property type="entry name" value="PYP-like sensor domain (PAS domain)"/>
    <property type="match status" value="1"/>
</dbReference>
<keyword evidence="6" id="KW-1185">Reference proteome</keyword>
<dbReference type="Proteomes" id="UP000591735">
    <property type="component" value="Unassembled WGS sequence"/>
</dbReference>
<dbReference type="Gene3D" id="3.30.450.20">
    <property type="entry name" value="PAS domain"/>
    <property type="match status" value="1"/>
</dbReference>
<proteinExistence type="predicted"/>
<comment type="cofactor">
    <cofactor evidence="1">
        <name>Mg(2+)</name>
        <dbReference type="ChEBI" id="CHEBI:18420"/>
    </cofactor>
</comment>
<dbReference type="InterPro" id="IPR050469">
    <property type="entry name" value="Diguanylate_Cyclase"/>
</dbReference>
<sequence>MTSGTPEQNPPPGTDASPSADALQTVLDNIDALVYVSDFDTWELLYINAYGRRIWGDINGRKCYQMLQGNNSPCSFCTNHLLRNPDGSAAAPHVWEFQNTLDERWYQCRDQAIRWTDGRLVRLEIATDITDRKEMELALKEAHSNARQAAFTDELTTLPNRRAFFRLGEQMLRQARRYDSPLALIMLDLDHFKQINDTHGHGAGDEVLRQFSTLLKEGVRDSDIAARVGGEEFAILLPESTLEDGDELASRLLLKTGDTLIRYRGKSIRTSASFGVTAIAREDHSLEDLLHRADHALYRSKDLGRNRISTEAPEELL</sequence>
<dbReference type="PROSITE" id="PS50887">
    <property type="entry name" value="GGDEF"/>
    <property type="match status" value="1"/>
</dbReference>
<evidence type="ECO:0000313" key="5">
    <source>
        <dbReference type="EMBL" id="MBB5321005.1"/>
    </source>
</evidence>
<dbReference type="CDD" id="cd01949">
    <property type="entry name" value="GGDEF"/>
    <property type="match status" value="1"/>
</dbReference>
<evidence type="ECO:0000256" key="1">
    <source>
        <dbReference type="ARBA" id="ARBA00001946"/>
    </source>
</evidence>
<dbReference type="AlphaFoldDB" id="A0A840UF29"/>
<dbReference type="Gene3D" id="3.30.70.270">
    <property type="match status" value="1"/>
</dbReference>